<organism evidence="1 2">
    <name type="scientific">Natronosalvus hydrolyticus</name>
    <dbReference type="NCBI Taxonomy" id="2979988"/>
    <lineage>
        <taxon>Archaea</taxon>
        <taxon>Methanobacteriati</taxon>
        <taxon>Methanobacteriota</taxon>
        <taxon>Stenosarchaea group</taxon>
        <taxon>Halobacteria</taxon>
        <taxon>Halobacteriales</taxon>
        <taxon>Natrialbaceae</taxon>
        <taxon>Natronosalvus</taxon>
    </lineage>
</organism>
<name>A0AAP2Z8E8_9EURY</name>
<dbReference type="GeneID" id="73531312"/>
<dbReference type="Proteomes" id="UP001321047">
    <property type="component" value="Unassembled WGS sequence"/>
</dbReference>
<dbReference type="EMBL" id="JAOPJZ010000008">
    <property type="protein sequence ID" value="MCU4752612.1"/>
    <property type="molecule type" value="Genomic_DNA"/>
</dbReference>
<gene>
    <name evidence="1" type="ORF">OB919_11515</name>
</gene>
<reference evidence="1 2" key="1">
    <citation type="submission" date="2022-09" db="EMBL/GenBank/DDBJ databases">
        <title>Enrichment on poylsaccharides allowed isolation of novel metabolic and taxonomic groups of Haloarchaea.</title>
        <authorList>
            <person name="Sorokin D.Y."/>
            <person name="Elcheninov A.G."/>
            <person name="Khizhniak T.V."/>
            <person name="Kolganova T.V."/>
            <person name="Kublanov I.V."/>
        </authorList>
    </citation>
    <scope>NUCLEOTIDE SEQUENCE [LARGE SCALE GENOMIC DNA]</scope>
    <source>
        <strain evidence="1 2">AArc-curdl1</strain>
    </source>
</reference>
<proteinExistence type="predicted"/>
<evidence type="ECO:0000313" key="2">
    <source>
        <dbReference type="Proteomes" id="UP001321047"/>
    </source>
</evidence>
<comment type="caution">
    <text evidence="1">The sequence shown here is derived from an EMBL/GenBank/DDBJ whole genome shotgun (WGS) entry which is preliminary data.</text>
</comment>
<sequence length="59" mass="6928">MQSEAAIRERLERLETWYDENDPPASPVADELEVELLRAIAELEWVLDEREDPEEFPGE</sequence>
<protein>
    <submittedName>
        <fullName evidence="1">Uncharacterized protein</fullName>
    </submittedName>
</protein>
<evidence type="ECO:0000313" key="1">
    <source>
        <dbReference type="EMBL" id="MCU4752612.1"/>
    </source>
</evidence>
<dbReference type="RefSeq" id="WP_254807620.1">
    <property type="nucleotide sequence ID" value="NZ_JAOPJZ010000008.1"/>
</dbReference>
<accession>A0AAP2Z8E8</accession>
<dbReference type="AlphaFoldDB" id="A0AAP2Z8E8"/>
<keyword evidence="2" id="KW-1185">Reference proteome</keyword>